<name>A0ABP5DC59_9MICO</name>
<comment type="subcellular location">
    <subcellularLocation>
        <location evidence="6">Cell membrane</location>
        <topology evidence="6">Multi-pass membrane protein</topology>
    </subcellularLocation>
    <subcellularLocation>
        <location evidence="1">Membrane</location>
        <topology evidence="1">Multi-pass membrane protein</topology>
    </subcellularLocation>
</comment>
<evidence type="ECO:0000313" key="9">
    <source>
        <dbReference type="Proteomes" id="UP001500326"/>
    </source>
</evidence>
<protein>
    <recommendedName>
        <fullName evidence="6">Transport permease protein</fullName>
    </recommendedName>
</protein>
<dbReference type="InterPro" id="IPR051784">
    <property type="entry name" value="Nod_factor_ABC_transporter"/>
</dbReference>
<keyword evidence="4 6" id="KW-0472">Membrane</keyword>
<feature type="domain" description="ABC transmembrane type-2" evidence="7">
    <location>
        <begin position="27"/>
        <end position="263"/>
    </location>
</feature>
<dbReference type="InterPro" id="IPR000412">
    <property type="entry name" value="ABC_2_transport"/>
</dbReference>
<organism evidence="8 9">
    <name type="scientific">Microbacterium pumilum</name>
    <dbReference type="NCBI Taxonomy" id="344165"/>
    <lineage>
        <taxon>Bacteria</taxon>
        <taxon>Bacillati</taxon>
        <taxon>Actinomycetota</taxon>
        <taxon>Actinomycetes</taxon>
        <taxon>Micrococcales</taxon>
        <taxon>Microbacteriaceae</taxon>
        <taxon>Microbacterium</taxon>
    </lineage>
</organism>
<evidence type="ECO:0000256" key="6">
    <source>
        <dbReference type="RuleBase" id="RU361157"/>
    </source>
</evidence>
<comment type="similarity">
    <text evidence="6">Belongs to the ABC-2 integral membrane protein family.</text>
</comment>
<evidence type="ECO:0000256" key="2">
    <source>
        <dbReference type="ARBA" id="ARBA00022692"/>
    </source>
</evidence>
<dbReference type="PANTHER" id="PTHR43229">
    <property type="entry name" value="NODULATION PROTEIN J"/>
    <property type="match status" value="1"/>
</dbReference>
<gene>
    <name evidence="8" type="ORF">GCM10009777_08490</name>
</gene>
<reference evidence="9" key="1">
    <citation type="journal article" date="2019" name="Int. J. Syst. Evol. Microbiol.">
        <title>The Global Catalogue of Microorganisms (GCM) 10K type strain sequencing project: providing services to taxonomists for standard genome sequencing and annotation.</title>
        <authorList>
            <consortium name="The Broad Institute Genomics Platform"/>
            <consortium name="The Broad Institute Genome Sequencing Center for Infectious Disease"/>
            <person name="Wu L."/>
            <person name="Ma J."/>
        </authorList>
    </citation>
    <scope>NUCLEOTIDE SEQUENCE [LARGE SCALE GENOMIC DNA]</scope>
    <source>
        <strain evidence="9">JCM 14902</strain>
    </source>
</reference>
<evidence type="ECO:0000256" key="1">
    <source>
        <dbReference type="ARBA" id="ARBA00004141"/>
    </source>
</evidence>
<keyword evidence="9" id="KW-1185">Reference proteome</keyword>
<evidence type="ECO:0000256" key="5">
    <source>
        <dbReference type="ARBA" id="ARBA00023251"/>
    </source>
</evidence>
<accession>A0ABP5DC59</accession>
<keyword evidence="2 6" id="KW-0812">Transmembrane</keyword>
<dbReference type="Proteomes" id="UP001500326">
    <property type="component" value="Unassembled WGS sequence"/>
</dbReference>
<dbReference type="EMBL" id="BAAAOH010000001">
    <property type="protein sequence ID" value="GAA1977687.1"/>
    <property type="molecule type" value="Genomic_DNA"/>
</dbReference>
<feature type="transmembrane region" description="Helical" evidence="6">
    <location>
        <begin position="68"/>
        <end position="92"/>
    </location>
</feature>
<proteinExistence type="inferred from homology"/>
<evidence type="ECO:0000313" key="8">
    <source>
        <dbReference type="EMBL" id="GAA1977687.1"/>
    </source>
</evidence>
<dbReference type="RefSeq" id="WP_344058836.1">
    <property type="nucleotide sequence ID" value="NZ_BAAAOH010000001.1"/>
</dbReference>
<comment type="caution">
    <text evidence="8">The sequence shown here is derived from an EMBL/GenBank/DDBJ whole genome shotgun (WGS) entry which is preliminary data.</text>
</comment>
<evidence type="ECO:0000256" key="3">
    <source>
        <dbReference type="ARBA" id="ARBA00022989"/>
    </source>
</evidence>
<keyword evidence="6" id="KW-0813">Transport</keyword>
<feature type="transmembrane region" description="Helical" evidence="6">
    <location>
        <begin position="28"/>
        <end position="48"/>
    </location>
</feature>
<evidence type="ECO:0000256" key="4">
    <source>
        <dbReference type="ARBA" id="ARBA00023136"/>
    </source>
</evidence>
<dbReference type="PANTHER" id="PTHR43229:SF2">
    <property type="entry name" value="NODULATION PROTEIN J"/>
    <property type="match status" value="1"/>
</dbReference>
<keyword evidence="3 6" id="KW-1133">Transmembrane helix</keyword>
<feature type="transmembrane region" description="Helical" evidence="6">
    <location>
        <begin position="187"/>
        <end position="209"/>
    </location>
</feature>
<keyword evidence="6" id="KW-1003">Cell membrane</keyword>
<feature type="transmembrane region" description="Helical" evidence="6">
    <location>
        <begin position="239"/>
        <end position="260"/>
    </location>
</feature>
<evidence type="ECO:0000259" key="7">
    <source>
        <dbReference type="PROSITE" id="PS51012"/>
    </source>
</evidence>
<feature type="transmembrane region" description="Helical" evidence="6">
    <location>
        <begin position="148"/>
        <end position="175"/>
    </location>
</feature>
<sequence length="267" mass="28662">MMNALLYTVTDALTMSRRNLVHALRYPLIAYLIALPVVFLLLFVYVLGGTLGAGLPGAGLPAGGTASYLQYVVPGVLLLSVAGGATGPAISVSQDMTEGIIARFRTMNISRSAVLGGHVIGNLIQLMLATIVVIGIAVLIGFRAPANVWGWLGTVGVLTLIAFAMCWLGVAFGVYARGVESASNLPMPIMILPLLGSGFVPTDSMPAWLQWFAEWQPFTPFTETVRSLLFGTPMEMNGWLTLAWCAGIAIVGWVWARYLYERKSVRP</sequence>
<dbReference type="InterPro" id="IPR047817">
    <property type="entry name" value="ABC2_TM_bact-type"/>
</dbReference>
<dbReference type="PROSITE" id="PS51012">
    <property type="entry name" value="ABC_TM2"/>
    <property type="match status" value="1"/>
</dbReference>
<dbReference type="Pfam" id="PF01061">
    <property type="entry name" value="ABC2_membrane"/>
    <property type="match status" value="1"/>
</dbReference>
<feature type="transmembrane region" description="Helical" evidence="6">
    <location>
        <begin position="113"/>
        <end position="142"/>
    </location>
</feature>
<dbReference type="InterPro" id="IPR013525">
    <property type="entry name" value="ABC2_TM"/>
</dbReference>
<dbReference type="PIRSF" id="PIRSF006648">
    <property type="entry name" value="DrrB"/>
    <property type="match status" value="1"/>
</dbReference>
<keyword evidence="5" id="KW-0046">Antibiotic resistance</keyword>